<keyword evidence="5" id="KW-1185">Reference proteome</keyword>
<dbReference type="CDD" id="cd04301">
    <property type="entry name" value="NAT_SF"/>
    <property type="match status" value="1"/>
</dbReference>
<dbReference type="Gene3D" id="3.40.630.30">
    <property type="match status" value="1"/>
</dbReference>
<evidence type="ECO:0000259" key="3">
    <source>
        <dbReference type="PROSITE" id="PS51186"/>
    </source>
</evidence>
<gene>
    <name evidence="4" type="ORF">INQ42_07440</name>
</gene>
<evidence type="ECO:0000313" key="5">
    <source>
        <dbReference type="Proteomes" id="UP000593932"/>
    </source>
</evidence>
<dbReference type="Pfam" id="PF25559">
    <property type="entry name" value="DUF7931"/>
    <property type="match status" value="1"/>
</dbReference>
<dbReference type="InterPro" id="IPR000182">
    <property type="entry name" value="GNAT_dom"/>
</dbReference>
<dbReference type="InterPro" id="IPR050832">
    <property type="entry name" value="Bact_Acetyltransf"/>
</dbReference>
<proteinExistence type="predicted"/>
<name>A0A7S6UJ03_9GAMM</name>
<feature type="domain" description="N-acetyltransferase" evidence="3">
    <location>
        <begin position="10"/>
        <end position="146"/>
    </location>
</feature>
<accession>A0A7S6UJ03</accession>
<organism evidence="4 5">
    <name type="scientific">Novilysobacter avium</name>
    <dbReference type="NCBI Taxonomy" id="2781023"/>
    <lineage>
        <taxon>Bacteria</taxon>
        <taxon>Pseudomonadati</taxon>
        <taxon>Pseudomonadota</taxon>
        <taxon>Gammaproteobacteria</taxon>
        <taxon>Lysobacterales</taxon>
        <taxon>Lysobacteraceae</taxon>
        <taxon>Novilysobacter</taxon>
    </lineage>
</organism>
<evidence type="ECO:0000256" key="2">
    <source>
        <dbReference type="ARBA" id="ARBA00023315"/>
    </source>
</evidence>
<protein>
    <submittedName>
        <fullName evidence="4">GNAT family N-acetyltransferase</fullName>
    </submittedName>
</protein>
<dbReference type="PROSITE" id="PS51186">
    <property type="entry name" value="GNAT"/>
    <property type="match status" value="1"/>
</dbReference>
<evidence type="ECO:0000313" key="4">
    <source>
        <dbReference type="EMBL" id="QOW21130.1"/>
    </source>
</evidence>
<keyword evidence="2" id="KW-0012">Acyltransferase</keyword>
<dbReference type="Proteomes" id="UP000593932">
    <property type="component" value="Chromosome"/>
</dbReference>
<dbReference type="InterPro" id="IPR057691">
    <property type="entry name" value="DUF7931"/>
</dbReference>
<reference evidence="4 5" key="1">
    <citation type="submission" date="2020-10" db="EMBL/GenBank/DDBJ databases">
        <title>complete genome sequencing of Lysobacter sp. H23M41.</title>
        <authorList>
            <person name="Bae J.-W."/>
            <person name="Lee S.-Y."/>
        </authorList>
    </citation>
    <scope>NUCLEOTIDE SEQUENCE [LARGE SCALE GENOMIC DNA]</scope>
    <source>
        <strain evidence="4 5">H23M41</strain>
    </source>
</reference>
<dbReference type="SUPFAM" id="SSF55729">
    <property type="entry name" value="Acyl-CoA N-acyltransferases (Nat)"/>
    <property type="match status" value="1"/>
</dbReference>
<dbReference type="Pfam" id="PF13673">
    <property type="entry name" value="Acetyltransf_10"/>
    <property type="match status" value="1"/>
</dbReference>
<keyword evidence="1" id="KW-0808">Transferase</keyword>
<dbReference type="EMBL" id="CP063657">
    <property type="protein sequence ID" value="QOW21130.1"/>
    <property type="molecule type" value="Genomic_DNA"/>
</dbReference>
<evidence type="ECO:0000256" key="1">
    <source>
        <dbReference type="ARBA" id="ARBA00022679"/>
    </source>
</evidence>
<dbReference type="PANTHER" id="PTHR43877:SF1">
    <property type="entry name" value="ACETYLTRANSFERASE"/>
    <property type="match status" value="1"/>
</dbReference>
<dbReference type="PANTHER" id="PTHR43877">
    <property type="entry name" value="AMINOALKYLPHOSPHONATE N-ACETYLTRANSFERASE-RELATED-RELATED"/>
    <property type="match status" value="1"/>
</dbReference>
<sequence>MSETASDFKVEAIEYESGLSDLRAVREAVFVQEQGVPLELEWDELDPASHHVIARDSAGTPIGTARLTPERHIGRMAVLSPWRGRGVGDAMLRTLLELAGNLGWDKLSLHAQVHAIPFYARHGFLPVGPRFDEAGIDHQMMVLHPGATNPVGDRAGAIAATLGVIVTARRQLLIYSPELDPGVLDVPEIITALRGFAIDNGEIRILLHDPTAPQRNQSPLIGLHQRLPSTIAFRAVEEPFDRSYASAYTCSDAGGYYFRPIASRLEGDTRIDDRSRARHLLNLFSPVWERARPCSEYRTLGI</sequence>
<dbReference type="RefSeq" id="WP_194033718.1">
    <property type="nucleotide sequence ID" value="NZ_CP063657.1"/>
</dbReference>
<dbReference type="InterPro" id="IPR016181">
    <property type="entry name" value="Acyl_CoA_acyltransferase"/>
</dbReference>